<keyword evidence="1" id="KW-0479">Metal-binding</keyword>
<evidence type="ECO:0000313" key="6">
    <source>
        <dbReference type="Proteomes" id="UP000503462"/>
    </source>
</evidence>
<gene>
    <name evidence="5" type="ORF">AMS68_007712</name>
</gene>
<protein>
    <recommendedName>
        <fullName evidence="4">Zn(2)-C6 fungal-type domain-containing protein</fullName>
    </recommendedName>
</protein>
<proteinExistence type="predicted"/>
<keyword evidence="6" id="KW-1185">Reference proteome</keyword>
<dbReference type="Pfam" id="PF04082">
    <property type="entry name" value="Fungal_trans"/>
    <property type="match status" value="1"/>
</dbReference>
<dbReference type="GO" id="GO:0006351">
    <property type="term" value="P:DNA-templated transcription"/>
    <property type="evidence" value="ECO:0007669"/>
    <property type="project" value="InterPro"/>
</dbReference>
<dbReference type="OrthoDB" id="4451586at2759"/>
<dbReference type="InterPro" id="IPR001138">
    <property type="entry name" value="Zn2Cys6_DnaBD"/>
</dbReference>
<dbReference type="InterPro" id="IPR052761">
    <property type="entry name" value="Fungal_Detox/Toxin_TFs"/>
</dbReference>
<accession>A0A6H0Y5L9</accession>
<feature type="domain" description="Zn(2)-C6 fungal-type" evidence="4">
    <location>
        <begin position="53"/>
        <end position="85"/>
    </location>
</feature>
<dbReference type="PROSITE" id="PS50048">
    <property type="entry name" value="ZN2_CY6_FUNGAL_2"/>
    <property type="match status" value="1"/>
</dbReference>
<feature type="compositionally biased region" description="Polar residues" evidence="3">
    <location>
        <begin position="96"/>
        <end position="114"/>
    </location>
</feature>
<name>A0A6H0Y5L9_9PEZI</name>
<dbReference type="SMART" id="SM00906">
    <property type="entry name" value="Fungal_trans"/>
    <property type="match status" value="1"/>
</dbReference>
<feature type="region of interest" description="Disordered" evidence="3">
    <location>
        <begin position="1"/>
        <end position="44"/>
    </location>
</feature>
<dbReference type="Gene3D" id="4.10.240.10">
    <property type="entry name" value="Zn(2)-C6 fungal-type DNA-binding domain"/>
    <property type="match status" value="1"/>
</dbReference>
<dbReference type="CDD" id="cd00067">
    <property type="entry name" value="GAL4"/>
    <property type="match status" value="1"/>
</dbReference>
<dbReference type="CDD" id="cd12148">
    <property type="entry name" value="fungal_TF_MHR"/>
    <property type="match status" value="1"/>
</dbReference>
<dbReference type="PANTHER" id="PTHR47425">
    <property type="entry name" value="FARB-RELATED"/>
    <property type="match status" value="1"/>
</dbReference>
<evidence type="ECO:0000259" key="4">
    <source>
        <dbReference type="PROSITE" id="PS50048"/>
    </source>
</evidence>
<keyword evidence="2" id="KW-0539">Nucleus</keyword>
<evidence type="ECO:0000256" key="3">
    <source>
        <dbReference type="SAM" id="MobiDB-lite"/>
    </source>
</evidence>
<dbReference type="PROSITE" id="PS00463">
    <property type="entry name" value="ZN2_CY6_FUNGAL_1"/>
    <property type="match status" value="1"/>
</dbReference>
<dbReference type="PANTHER" id="PTHR47425:SF2">
    <property type="entry name" value="FARB-RELATED"/>
    <property type="match status" value="1"/>
</dbReference>
<dbReference type="EMBL" id="CP051143">
    <property type="protein sequence ID" value="QIX02195.1"/>
    <property type="molecule type" value="Genomic_DNA"/>
</dbReference>
<dbReference type="Proteomes" id="UP000503462">
    <property type="component" value="Chromosome 5"/>
</dbReference>
<dbReference type="Pfam" id="PF00172">
    <property type="entry name" value="Zn_clus"/>
    <property type="match status" value="1"/>
</dbReference>
<dbReference type="GO" id="GO:0008270">
    <property type="term" value="F:zinc ion binding"/>
    <property type="evidence" value="ECO:0007669"/>
    <property type="project" value="InterPro"/>
</dbReference>
<dbReference type="SMART" id="SM00066">
    <property type="entry name" value="GAL4"/>
    <property type="match status" value="1"/>
</dbReference>
<dbReference type="GO" id="GO:0000981">
    <property type="term" value="F:DNA-binding transcription factor activity, RNA polymerase II-specific"/>
    <property type="evidence" value="ECO:0007669"/>
    <property type="project" value="InterPro"/>
</dbReference>
<dbReference type="SUPFAM" id="SSF57701">
    <property type="entry name" value="Zn2/Cys6 DNA-binding domain"/>
    <property type="match status" value="1"/>
</dbReference>
<evidence type="ECO:0000313" key="5">
    <source>
        <dbReference type="EMBL" id="QIX02195.1"/>
    </source>
</evidence>
<organism evidence="5 6">
    <name type="scientific">Peltaster fructicola</name>
    <dbReference type="NCBI Taxonomy" id="286661"/>
    <lineage>
        <taxon>Eukaryota</taxon>
        <taxon>Fungi</taxon>
        <taxon>Dikarya</taxon>
        <taxon>Ascomycota</taxon>
        <taxon>Pezizomycotina</taxon>
        <taxon>Dothideomycetes</taxon>
        <taxon>Dothideomycetes incertae sedis</taxon>
        <taxon>Peltaster</taxon>
    </lineage>
</organism>
<dbReference type="GO" id="GO:0003677">
    <property type="term" value="F:DNA binding"/>
    <property type="evidence" value="ECO:0007669"/>
    <property type="project" value="InterPro"/>
</dbReference>
<feature type="region of interest" description="Disordered" evidence="3">
    <location>
        <begin position="88"/>
        <end position="114"/>
    </location>
</feature>
<reference evidence="5 6" key="1">
    <citation type="journal article" date="2016" name="Sci. Rep.">
        <title>Peltaster fructicola genome reveals evolution from an invasive phytopathogen to an ectophytic parasite.</title>
        <authorList>
            <person name="Xu C."/>
            <person name="Chen H."/>
            <person name="Gleason M.L."/>
            <person name="Xu J.R."/>
            <person name="Liu H."/>
            <person name="Zhang R."/>
            <person name="Sun G."/>
        </authorList>
    </citation>
    <scope>NUCLEOTIDE SEQUENCE [LARGE SCALE GENOMIC DNA]</scope>
    <source>
        <strain evidence="5 6">LNHT1506</strain>
    </source>
</reference>
<dbReference type="InterPro" id="IPR007219">
    <property type="entry name" value="XnlR_reg_dom"/>
</dbReference>
<dbReference type="InterPro" id="IPR036864">
    <property type="entry name" value="Zn2-C6_fun-type_DNA-bd_sf"/>
</dbReference>
<feature type="compositionally biased region" description="Low complexity" evidence="3">
    <location>
        <begin position="9"/>
        <end position="25"/>
    </location>
</feature>
<sequence length="846" mass="93581">MDTINEHTSPSSAGSPPGSSGSQSAVKRTATEAGLNNAGVRPAKSVKRRASKACQCCRARKVRCNVVEHGAPCTNCRLDEVECVVSESRRKKKWTNTETTNAAQSNDNAPTKVLPTSAQPPYTSEKRSTEHVPHTLYQGLEKDSNTITPQALYNQQLMLNLQKLGLRNGLADMMPTAPSLLTPAIPPPSLPQYIKPLPARLGQDDVVYLQKKGALAIPDIQLRNELLRNYAEFVHPYMPLFDLHELLATIDANDGTHPMSLLLFQAMMFAGIATIEMSFLKAAGYGSRREARRDFFLKTRLLYDFDIEMDRISLIQSLLLMSYWYETPDDQKDSHHWMGIAVALSHTIGLHRNHGKSSTMDAARQKIWKRIWWCTYMRDRLIALGMRRPTKIKNGDFDVNMLTIDDFEIKELPASITCISADCKVMRVPEKQRQLAIMCIEKAKLCVCISNVLSVQYSVLHNNHGVMSEEGTTKTTMMLVAKKLEPREDEVTTCDRELQAWMDNLPKEAKYTTPTWLDVDSGNESIVLNCSLLHMIFYATLSALHRPQVLPSGATPPRSMPTEFMEVSRKAVRTAAGEITTIATTLFNLDLVRLLPTPGITVLLPAIIIHLLDIKSTDELIRRASLQGFCQCMQILGKLRDIYAAADYSTAFLEAAIRKSEITLPQRTNEVKEPRNVITSAQGLIDASRRLNISVPGPIQNAVDQGIDIGHLTPPPEDTAARAALLNGNALTDDDIARKLNNYLASTPPHSDHHMSEHSMDDLSGITPDALDLSKGAVFLDGAIAIPGNDFAIPEPDFEGFINLDAAGEIFSLEDGAFAAMQGESSGFTMDVDWMRGIQGSEVTAE</sequence>
<evidence type="ECO:0000256" key="1">
    <source>
        <dbReference type="ARBA" id="ARBA00022723"/>
    </source>
</evidence>
<dbReference type="AlphaFoldDB" id="A0A6H0Y5L9"/>
<evidence type="ECO:0000256" key="2">
    <source>
        <dbReference type="ARBA" id="ARBA00023242"/>
    </source>
</evidence>